<protein>
    <submittedName>
        <fullName evidence="1">Uncharacterized protein</fullName>
    </submittedName>
</protein>
<proteinExistence type="predicted"/>
<name>A0A0K2UIK0_LEPSM</name>
<reference evidence="1" key="1">
    <citation type="submission" date="2014-05" db="EMBL/GenBank/DDBJ databases">
        <authorList>
            <person name="Chronopoulou M."/>
        </authorList>
    </citation>
    <scope>NUCLEOTIDE SEQUENCE</scope>
    <source>
        <tissue evidence="1">Whole organism</tissue>
    </source>
</reference>
<dbReference type="EMBL" id="HACA01020135">
    <property type="protein sequence ID" value="CDW37496.1"/>
    <property type="molecule type" value="Transcribed_RNA"/>
</dbReference>
<organism evidence="1">
    <name type="scientific">Lepeophtheirus salmonis</name>
    <name type="common">Salmon louse</name>
    <name type="synonym">Caligus salmonis</name>
    <dbReference type="NCBI Taxonomy" id="72036"/>
    <lineage>
        <taxon>Eukaryota</taxon>
        <taxon>Metazoa</taxon>
        <taxon>Ecdysozoa</taxon>
        <taxon>Arthropoda</taxon>
        <taxon>Crustacea</taxon>
        <taxon>Multicrustacea</taxon>
        <taxon>Hexanauplia</taxon>
        <taxon>Copepoda</taxon>
        <taxon>Siphonostomatoida</taxon>
        <taxon>Caligidae</taxon>
        <taxon>Lepeophtheirus</taxon>
    </lineage>
</organism>
<dbReference type="AlphaFoldDB" id="A0A0K2UIK0"/>
<accession>A0A0K2UIK0</accession>
<evidence type="ECO:0000313" key="1">
    <source>
        <dbReference type="EMBL" id="CDW37496.1"/>
    </source>
</evidence>
<sequence>MEMCWSTYKQFRTKIKKMKTSNSIFLLYI</sequence>